<dbReference type="EMBL" id="JRUQ01000115">
    <property type="protein sequence ID" value="KGT86081.1"/>
    <property type="molecule type" value="Genomic_DNA"/>
</dbReference>
<evidence type="ECO:0000313" key="2">
    <source>
        <dbReference type="Proteomes" id="UP000030351"/>
    </source>
</evidence>
<sequence length="182" mass="19851">KETLADDADGAAVTVWYTVTRSGTTAPVRSDETGYTVSINNYTELNEDFENNGDVTLADGDELTLSTSGAILYGPASIKRPRVQHSPQIINSCLLVGSTCKIKFPTLFLNFRVGLIAEEEFNDDSGVTIIFYDLANNETERFHVDLSSTATWVERVMTNGPACSIVIASQTSILVDNITIKF</sequence>
<comment type="caution">
    <text evidence="1">The sequence shown here is derived from an EMBL/GenBank/DDBJ whole genome shotgun (WGS) entry which is preliminary data.</text>
</comment>
<proteinExistence type="predicted"/>
<dbReference type="RefSeq" id="WP_034899888.1">
    <property type="nucleotide sequence ID" value="NZ_JRUQ01000115.1"/>
</dbReference>
<dbReference type="AlphaFoldDB" id="A0A0A3YL82"/>
<keyword evidence="2" id="KW-1185">Reference proteome</keyword>
<dbReference type="Proteomes" id="UP000030351">
    <property type="component" value="Unassembled WGS sequence"/>
</dbReference>
<protein>
    <submittedName>
        <fullName evidence="1">Uncharacterized protein</fullName>
    </submittedName>
</protein>
<evidence type="ECO:0000313" key="1">
    <source>
        <dbReference type="EMBL" id="KGT86081.1"/>
    </source>
</evidence>
<feature type="non-terminal residue" evidence="1">
    <location>
        <position position="1"/>
    </location>
</feature>
<name>A0A0A3YL82_9GAMM</name>
<organism evidence="1 2">
    <name type="scientific">Erwinia typographi</name>
    <dbReference type="NCBI Taxonomy" id="371042"/>
    <lineage>
        <taxon>Bacteria</taxon>
        <taxon>Pseudomonadati</taxon>
        <taxon>Pseudomonadota</taxon>
        <taxon>Gammaproteobacteria</taxon>
        <taxon>Enterobacterales</taxon>
        <taxon>Erwiniaceae</taxon>
        <taxon>Erwinia</taxon>
    </lineage>
</organism>
<gene>
    <name evidence="1" type="ORF">NG99_26970</name>
</gene>
<reference evidence="1 2" key="1">
    <citation type="submission" date="2014-10" db="EMBL/GenBank/DDBJ databases">
        <title>Genome sequence of Erwinia typographi M043b.</title>
        <authorList>
            <person name="Chan K.-G."/>
            <person name="Tan W.-S."/>
        </authorList>
    </citation>
    <scope>NUCLEOTIDE SEQUENCE [LARGE SCALE GENOMIC DNA]</scope>
    <source>
        <strain evidence="1 2">M043b</strain>
    </source>
</reference>
<accession>A0A0A3YL82</accession>